<gene>
    <name evidence="1" type="ORF">AVEN_37813_1</name>
</gene>
<comment type="caution">
    <text evidence="1">The sequence shown here is derived from an EMBL/GenBank/DDBJ whole genome shotgun (WGS) entry which is preliminary data.</text>
</comment>
<evidence type="ECO:0000313" key="2">
    <source>
        <dbReference type="Proteomes" id="UP000499080"/>
    </source>
</evidence>
<keyword evidence="2" id="KW-1185">Reference proteome</keyword>
<dbReference type="EMBL" id="BGPR01001212">
    <property type="protein sequence ID" value="GBM48363.1"/>
    <property type="molecule type" value="Genomic_DNA"/>
</dbReference>
<evidence type="ECO:0000313" key="1">
    <source>
        <dbReference type="EMBL" id="GBM48363.1"/>
    </source>
</evidence>
<dbReference type="Proteomes" id="UP000499080">
    <property type="component" value="Unassembled WGS sequence"/>
</dbReference>
<reference evidence="1 2" key="1">
    <citation type="journal article" date="2019" name="Sci. Rep.">
        <title>Orb-weaving spider Araneus ventricosus genome elucidates the spidroin gene catalogue.</title>
        <authorList>
            <person name="Kono N."/>
            <person name="Nakamura H."/>
            <person name="Ohtoshi R."/>
            <person name="Moran D.A.P."/>
            <person name="Shinohara A."/>
            <person name="Yoshida Y."/>
            <person name="Fujiwara M."/>
            <person name="Mori M."/>
            <person name="Tomita M."/>
            <person name="Arakawa K."/>
        </authorList>
    </citation>
    <scope>NUCLEOTIDE SEQUENCE [LARGE SCALE GENOMIC DNA]</scope>
</reference>
<sequence length="100" mass="11389">MVWKWWNSNELKIQNSIHDSILGPRCEGSGTTKDLPTLEPRVEARKETQNPCVEEEKCEWDEFCVFEPCLKTDFGTSVNALPNISIKMCGKKVLRTNGMA</sequence>
<accession>A0A4Y2G422</accession>
<proteinExistence type="predicted"/>
<organism evidence="1 2">
    <name type="scientific">Araneus ventricosus</name>
    <name type="common">Orbweaver spider</name>
    <name type="synonym">Epeira ventricosa</name>
    <dbReference type="NCBI Taxonomy" id="182803"/>
    <lineage>
        <taxon>Eukaryota</taxon>
        <taxon>Metazoa</taxon>
        <taxon>Ecdysozoa</taxon>
        <taxon>Arthropoda</taxon>
        <taxon>Chelicerata</taxon>
        <taxon>Arachnida</taxon>
        <taxon>Araneae</taxon>
        <taxon>Araneomorphae</taxon>
        <taxon>Entelegynae</taxon>
        <taxon>Araneoidea</taxon>
        <taxon>Araneidae</taxon>
        <taxon>Araneus</taxon>
    </lineage>
</organism>
<dbReference type="AlphaFoldDB" id="A0A4Y2G422"/>
<protein>
    <submittedName>
        <fullName evidence="1">Uncharacterized protein</fullName>
    </submittedName>
</protein>
<name>A0A4Y2G422_ARAVE</name>